<dbReference type="PROSITE" id="PS50089">
    <property type="entry name" value="ZF_RING_2"/>
    <property type="match status" value="1"/>
</dbReference>
<keyword evidence="5 7" id="KW-0472">Membrane</keyword>
<name>A0A9W8KVY4_9FUNG</name>
<dbReference type="GO" id="GO:0061630">
    <property type="term" value="F:ubiquitin protein ligase activity"/>
    <property type="evidence" value="ECO:0007669"/>
    <property type="project" value="TreeGrafter"/>
</dbReference>
<dbReference type="Gene3D" id="3.30.40.10">
    <property type="entry name" value="Zinc/RING finger domain, C3HC4 (zinc finger)"/>
    <property type="match status" value="1"/>
</dbReference>
<feature type="transmembrane region" description="Helical" evidence="7">
    <location>
        <begin position="160"/>
        <end position="186"/>
    </location>
</feature>
<accession>A0A9W8KVY4</accession>
<evidence type="ECO:0000259" key="8">
    <source>
        <dbReference type="PROSITE" id="PS50089"/>
    </source>
</evidence>
<dbReference type="InterPro" id="IPR013083">
    <property type="entry name" value="Znf_RING/FYVE/PHD"/>
</dbReference>
<dbReference type="GO" id="GO:0005789">
    <property type="term" value="C:endoplasmic reticulum membrane"/>
    <property type="evidence" value="ECO:0007669"/>
    <property type="project" value="TreeGrafter"/>
</dbReference>
<dbReference type="Pfam" id="PF13639">
    <property type="entry name" value="zf-RING_2"/>
    <property type="match status" value="1"/>
</dbReference>
<evidence type="ECO:0000256" key="4">
    <source>
        <dbReference type="ARBA" id="ARBA00022989"/>
    </source>
</evidence>
<dbReference type="InterPro" id="IPR001841">
    <property type="entry name" value="Znf_RING"/>
</dbReference>
<dbReference type="GO" id="GO:0000139">
    <property type="term" value="C:Golgi membrane"/>
    <property type="evidence" value="ECO:0007669"/>
    <property type="project" value="TreeGrafter"/>
</dbReference>
<comment type="caution">
    <text evidence="9">The sequence shown here is derived from an EMBL/GenBank/DDBJ whole genome shotgun (WGS) entry which is preliminary data.</text>
</comment>
<sequence>MDSISETLTTAVSIGGSSGQTVQQQALIDPATLSAPAQWAYVSQLYSGRSLSSQDVQRAIQRESFKAQHQGHEGKHFAMFIIFVCVLTMLPSIVTFWRQRHPLSYRLISIGSICLIPVYFALTNNYYRFVCIWTVYAVANTYVLYLATRNPLHMHTPRWVYQWFAFINKVSYVVFVVGFVLFLLCFFNIMPGLTDTDYYVESSMLTMFYGLYFGLMSRDLVTLCTDKIAATLGYSVVSNRLPTKSLPREVCCICGDSLGSGSGSDYTGGGILAVSTSNAPNRQTTAVSEPTHALGCGHEFHASCIRGWCVIGKKDICPFCREKVDLQEFSHNPWDKQELFYVTALEYMRFFVSWQPLTLLFVAGVFWVLGLN</sequence>
<dbReference type="EMBL" id="JANBTW010000086">
    <property type="protein sequence ID" value="KAJ2672269.1"/>
    <property type="molecule type" value="Genomic_DNA"/>
</dbReference>
<dbReference type="GO" id="GO:0036503">
    <property type="term" value="P:ERAD pathway"/>
    <property type="evidence" value="ECO:0007669"/>
    <property type="project" value="TreeGrafter"/>
</dbReference>
<feature type="transmembrane region" description="Helical" evidence="7">
    <location>
        <begin position="129"/>
        <end position="148"/>
    </location>
</feature>
<evidence type="ECO:0000256" key="3">
    <source>
        <dbReference type="ARBA" id="ARBA00022723"/>
    </source>
</evidence>
<proteinExistence type="predicted"/>
<dbReference type="InterPro" id="IPR040176">
    <property type="entry name" value="RNF121/RNF175"/>
</dbReference>
<keyword evidence="6" id="KW-0863">Zinc-finger</keyword>
<keyword evidence="3" id="KW-0479">Metal-binding</keyword>
<feature type="transmembrane region" description="Helical" evidence="7">
    <location>
        <begin position="198"/>
        <end position="215"/>
    </location>
</feature>
<protein>
    <recommendedName>
        <fullName evidence="8">RING-type domain-containing protein</fullName>
    </recommendedName>
</protein>
<reference evidence="9" key="1">
    <citation type="submission" date="2022-07" db="EMBL/GenBank/DDBJ databases">
        <title>Phylogenomic reconstructions and comparative analyses of Kickxellomycotina fungi.</title>
        <authorList>
            <person name="Reynolds N.K."/>
            <person name="Stajich J.E."/>
            <person name="Barry K."/>
            <person name="Grigoriev I.V."/>
            <person name="Crous P."/>
            <person name="Smith M.E."/>
        </authorList>
    </citation>
    <scope>NUCLEOTIDE SEQUENCE</scope>
    <source>
        <strain evidence="9">NRRL 3115</strain>
    </source>
</reference>
<feature type="transmembrane region" description="Helical" evidence="7">
    <location>
        <begin position="103"/>
        <end position="122"/>
    </location>
</feature>
<evidence type="ECO:0000256" key="5">
    <source>
        <dbReference type="ARBA" id="ARBA00023136"/>
    </source>
</evidence>
<evidence type="ECO:0000313" key="9">
    <source>
        <dbReference type="EMBL" id="KAJ2672269.1"/>
    </source>
</evidence>
<gene>
    <name evidence="9" type="ORF">GGI25_005196</name>
</gene>
<evidence type="ECO:0000256" key="2">
    <source>
        <dbReference type="ARBA" id="ARBA00022692"/>
    </source>
</evidence>
<dbReference type="GO" id="GO:0008270">
    <property type="term" value="F:zinc ion binding"/>
    <property type="evidence" value="ECO:0007669"/>
    <property type="project" value="UniProtKB-KW"/>
</dbReference>
<dbReference type="Proteomes" id="UP001151518">
    <property type="component" value="Unassembled WGS sequence"/>
</dbReference>
<dbReference type="PANTHER" id="PTHR13407:SF0">
    <property type="entry name" value="FI05221P"/>
    <property type="match status" value="1"/>
</dbReference>
<keyword evidence="6" id="KW-0862">Zinc</keyword>
<evidence type="ECO:0000256" key="7">
    <source>
        <dbReference type="SAM" id="Phobius"/>
    </source>
</evidence>
<evidence type="ECO:0000256" key="1">
    <source>
        <dbReference type="ARBA" id="ARBA00004141"/>
    </source>
</evidence>
<keyword evidence="2 7" id="KW-0812">Transmembrane</keyword>
<keyword evidence="4 7" id="KW-1133">Transmembrane helix</keyword>
<evidence type="ECO:0000256" key="6">
    <source>
        <dbReference type="PROSITE-ProRule" id="PRU00175"/>
    </source>
</evidence>
<dbReference type="PANTHER" id="PTHR13407">
    <property type="entry name" value="RNF121 PROTEIN"/>
    <property type="match status" value="1"/>
</dbReference>
<feature type="transmembrane region" description="Helical" evidence="7">
    <location>
        <begin position="347"/>
        <end position="369"/>
    </location>
</feature>
<comment type="subcellular location">
    <subcellularLocation>
        <location evidence="1">Membrane</location>
        <topology evidence="1">Multi-pass membrane protein</topology>
    </subcellularLocation>
</comment>
<evidence type="ECO:0000313" key="10">
    <source>
        <dbReference type="Proteomes" id="UP001151518"/>
    </source>
</evidence>
<dbReference type="SUPFAM" id="SSF57850">
    <property type="entry name" value="RING/U-box"/>
    <property type="match status" value="1"/>
</dbReference>
<organism evidence="9 10">
    <name type="scientific">Coemansia spiralis</name>
    <dbReference type="NCBI Taxonomy" id="417178"/>
    <lineage>
        <taxon>Eukaryota</taxon>
        <taxon>Fungi</taxon>
        <taxon>Fungi incertae sedis</taxon>
        <taxon>Zoopagomycota</taxon>
        <taxon>Kickxellomycotina</taxon>
        <taxon>Kickxellomycetes</taxon>
        <taxon>Kickxellales</taxon>
        <taxon>Kickxellaceae</taxon>
        <taxon>Coemansia</taxon>
    </lineage>
</organism>
<dbReference type="OrthoDB" id="8062037at2759"/>
<feature type="domain" description="RING-type" evidence="8">
    <location>
        <begin position="251"/>
        <end position="321"/>
    </location>
</feature>
<feature type="transmembrane region" description="Helical" evidence="7">
    <location>
        <begin position="77"/>
        <end position="97"/>
    </location>
</feature>
<dbReference type="SMART" id="SM00184">
    <property type="entry name" value="RING"/>
    <property type="match status" value="1"/>
</dbReference>
<dbReference type="AlphaFoldDB" id="A0A9W8KVY4"/>